<name>A0A0D3IU05_EMIH1</name>
<reference evidence="2" key="1">
    <citation type="journal article" date="2013" name="Nature">
        <title>Pan genome of the phytoplankton Emiliania underpins its global distribution.</title>
        <authorList>
            <person name="Read B.A."/>
            <person name="Kegel J."/>
            <person name="Klute M.J."/>
            <person name="Kuo A."/>
            <person name="Lefebvre S.C."/>
            <person name="Maumus F."/>
            <person name="Mayer C."/>
            <person name="Miller J."/>
            <person name="Monier A."/>
            <person name="Salamov A."/>
            <person name="Young J."/>
            <person name="Aguilar M."/>
            <person name="Claverie J.M."/>
            <person name="Frickenhaus S."/>
            <person name="Gonzalez K."/>
            <person name="Herman E.K."/>
            <person name="Lin Y.C."/>
            <person name="Napier J."/>
            <person name="Ogata H."/>
            <person name="Sarno A.F."/>
            <person name="Shmutz J."/>
            <person name="Schroeder D."/>
            <person name="de Vargas C."/>
            <person name="Verret F."/>
            <person name="von Dassow P."/>
            <person name="Valentin K."/>
            <person name="Van de Peer Y."/>
            <person name="Wheeler G."/>
            <person name="Dacks J.B."/>
            <person name="Delwiche C.F."/>
            <person name="Dyhrman S.T."/>
            <person name="Glockner G."/>
            <person name="John U."/>
            <person name="Richards T."/>
            <person name="Worden A.Z."/>
            <person name="Zhang X."/>
            <person name="Grigoriev I.V."/>
            <person name="Allen A.E."/>
            <person name="Bidle K."/>
            <person name="Borodovsky M."/>
            <person name="Bowler C."/>
            <person name="Brownlee C."/>
            <person name="Cock J.M."/>
            <person name="Elias M."/>
            <person name="Gladyshev V.N."/>
            <person name="Groth M."/>
            <person name="Guda C."/>
            <person name="Hadaegh A."/>
            <person name="Iglesias-Rodriguez M.D."/>
            <person name="Jenkins J."/>
            <person name="Jones B.M."/>
            <person name="Lawson T."/>
            <person name="Leese F."/>
            <person name="Lindquist E."/>
            <person name="Lobanov A."/>
            <person name="Lomsadze A."/>
            <person name="Malik S.B."/>
            <person name="Marsh M.E."/>
            <person name="Mackinder L."/>
            <person name="Mock T."/>
            <person name="Mueller-Roeber B."/>
            <person name="Pagarete A."/>
            <person name="Parker M."/>
            <person name="Probert I."/>
            <person name="Quesneville H."/>
            <person name="Raines C."/>
            <person name="Rensing S.A."/>
            <person name="Riano-Pachon D.M."/>
            <person name="Richier S."/>
            <person name="Rokitta S."/>
            <person name="Shiraiwa Y."/>
            <person name="Soanes D.M."/>
            <person name="van der Giezen M."/>
            <person name="Wahlund T.M."/>
            <person name="Williams B."/>
            <person name="Wilson W."/>
            <person name="Wolfe G."/>
            <person name="Wurch L.L."/>
        </authorList>
    </citation>
    <scope>NUCLEOTIDE SEQUENCE</scope>
</reference>
<reference evidence="1" key="2">
    <citation type="submission" date="2024-10" db="UniProtKB">
        <authorList>
            <consortium name="EnsemblProtists"/>
        </authorList>
    </citation>
    <scope>IDENTIFICATION</scope>
</reference>
<protein>
    <submittedName>
        <fullName evidence="1">Uncharacterized protein</fullName>
    </submittedName>
</protein>
<accession>A0A0D3IU05</accession>
<evidence type="ECO:0000313" key="1">
    <source>
        <dbReference type="EnsemblProtists" id="EOD14740"/>
    </source>
</evidence>
<organism evidence="1 2">
    <name type="scientific">Emiliania huxleyi (strain CCMP1516)</name>
    <dbReference type="NCBI Taxonomy" id="280463"/>
    <lineage>
        <taxon>Eukaryota</taxon>
        <taxon>Haptista</taxon>
        <taxon>Haptophyta</taxon>
        <taxon>Prymnesiophyceae</taxon>
        <taxon>Isochrysidales</taxon>
        <taxon>Noelaerhabdaceae</taxon>
        <taxon>Emiliania</taxon>
    </lineage>
</organism>
<dbReference type="GeneID" id="17260831"/>
<dbReference type="PaxDb" id="2903-EOD14740"/>
<dbReference type="AlphaFoldDB" id="A0A0D3IU05"/>
<proteinExistence type="predicted"/>
<dbReference type="RefSeq" id="XP_005767169.1">
    <property type="nucleotide sequence ID" value="XM_005767112.1"/>
</dbReference>
<evidence type="ECO:0000313" key="2">
    <source>
        <dbReference type="Proteomes" id="UP000013827"/>
    </source>
</evidence>
<dbReference type="STRING" id="2903.R1DJS8"/>
<dbReference type="HOGENOM" id="CLU_1196751_0_0_1"/>
<sequence>MPFAWRTLAPWAPRALAPLMASAWGTGALAAVGGVGLAGFGAADDVCLADFGTVGATGFGAADGVGLADFGTVGATGFGAADGVGLGLGSLELLAPPEVCAAGCSGALAVVGGVGLAGFGAADGVCLADFGTVGATGFGAADGVGLGLGSLELLACAAGVVLKLSLHSLLNIVYKSRIWQESHIRMLGRSTVIYLDVYRIRLASGRDFSLFRLYQKIIAPHLSKRVTHAILL</sequence>
<dbReference type="KEGG" id="ehx:EMIHUDRAFT_448194"/>
<dbReference type="Proteomes" id="UP000013827">
    <property type="component" value="Unassembled WGS sequence"/>
</dbReference>
<keyword evidence="2" id="KW-1185">Reference proteome</keyword>
<dbReference type="EnsemblProtists" id="EOD14740">
    <property type="protein sequence ID" value="EOD14740"/>
    <property type="gene ID" value="EMIHUDRAFT_448194"/>
</dbReference>